<dbReference type="Proteomes" id="UP001596066">
    <property type="component" value="Unassembled WGS sequence"/>
</dbReference>
<evidence type="ECO:0000313" key="1">
    <source>
        <dbReference type="EMBL" id="MFC5645543.1"/>
    </source>
</evidence>
<reference evidence="2" key="1">
    <citation type="journal article" date="2019" name="Int. J. Syst. Evol. Microbiol.">
        <title>The Global Catalogue of Microorganisms (GCM) 10K type strain sequencing project: providing services to taxonomists for standard genome sequencing and annotation.</title>
        <authorList>
            <consortium name="The Broad Institute Genomics Platform"/>
            <consortium name="The Broad Institute Genome Sequencing Center for Infectious Disease"/>
            <person name="Wu L."/>
            <person name="Ma J."/>
        </authorList>
    </citation>
    <scope>NUCLEOTIDE SEQUENCE [LARGE SCALE GENOMIC DNA]</scope>
    <source>
        <strain evidence="2">CGMCC 4.1622</strain>
    </source>
</reference>
<dbReference type="InterPro" id="IPR049979">
    <property type="entry name" value="Cys_resp_CS_actino"/>
</dbReference>
<proteinExistence type="predicted"/>
<dbReference type="RefSeq" id="WP_380232119.1">
    <property type="nucleotide sequence ID" value="NZ_BAAAUA010000036.1"/>
</dbReference>
<accession>A0ABW0VJM9</accession>
<name>A0ABW0VJM9_9ACTN</name>
<keyword evidence="2" id="KW-1185">Reference proteome</keyword>
<evidence type="ECO:0000313" key="2">
    <source>
        <dbReference type="Proteomes" id="UP001596066"/>
    </source>
</evidence>
<organism evidence="1 2">
    <name type="scientific">Kitasatospora cinereorecta</name>
    <dbReference type="NCBI Taxonomy" id="285560"/>
    <lineage>
        <taxon>Bacteria</taxon>
        <taxon>Bacillati</taxon>
        <taxon>Actinomycetota</taxon>
        <taxon>Actinomycetes</taxon>
        <taxon>Kitasatosporales</taxon>
        <taxon>Streptomycetaceae</taxon>
        <taxon>Kitasatospora</taxon>
    </lineage>
</organism>
<gene>
    <name evidence="1" type="ORF">ACFPZF_29885</name>
</gene>
<comment type="caution">
    <text evidence="1">The sequence shown here is derived from an EMBL/GenBank/DDBJ whole genome shotgun (WGS) entry which is preliminary data.</text>
</comment>
<sequence>MAGRGFLPPGEDSLPPPGRAGTLVLVSQFERLVGRLHVDLRRVASAICAVAGR</sequence>
<dbReference type="EMBL" id="JBHSOC010000073">
    <property type="protein sequence ID" value="MFC5645543.1"/>
    <property type="molecule type" value="Genomic_DNA"/>
</dbReference>
<dbReference type="NCBIfam" id="NF042934">
    <property type="entry name" value="cis_reg_atten"/>
    <property type="match status" value="1"/>
</dbReference>
<protein>
    <submittedName>
        <fullName evidence="1">Leader peptide</fullName>
    </submittedName>
</protein>